<dbReference type="AlphaFoldDB" id="A0A1M5JM30"/>
<organism evidence="1 2">
    <name type="scientific">Pedobacter caeni</name>
    <dbReference type="NCBI Taxonomy" id="288992"/>
    <lineage>
        <taxon>Bacteria</taxon>
        <taxon>Pseudomonadati</taxon>
        <taxon>Bacteroidota</taxon>
        <taxon>Sphingobacteriia</taxon>
        <taxon>Sphingobacteriales</taxon>
        <taxon>Sphingobacteriaceae</taxon>
        <taxon>Pedobacter</taxon>
    </lineage>
</organism>
<name>A0A1M5JM30_9SPHI</name>
<evidence type="ECO:0000313" key="2">
    <source>
        <dbReference type="Proteomes" id="UP000184287"/>
    </source>
</evidence>
<sequence length="202" mass="22343">MKKTTKINLGCNSILNNSLYGLMFSLAIACTPSTPPKSAEELKSSEVPKTVNDHLIAYIDSAASRITRANFNDQHFHALTDSFTRYFPISVYKPGQKVTDSTVFVTMDKSNDPLQDDVITVTLPRPLGMELSFKALTEHFGPLDPDPPLFRQHENPPPVSLSLKKHFNPAAKGVSLSISAAHFYEEAQNQIVSVKIVKSKIK</sequence>
<evidence type="ECO:0000313" key="1">
    <source>
        <dbReference type="EMBL" id="SHG41571.1"/>
    </source>
</evidence>
<keyword evidence="2" id="KW-1185">Reference proteome</keyword>
<dbReference type="OrthoDB" id="759129at2"/>
<dbReference type="EMBL" id="FQUQ01000005">
    <property type="protein sequence ID" value="SHG41571.1"/>
    <property type="molecule type" value="Genomic_DNA"/>
</dbReference>
<reference evidence="2" key="1">
    <citation type="submission" date="2016-11" db="EMBL/GenBank/DDBJ databases">
        <authorList>
            <person name="Varghese N."/>
            <person name="Submissions S."/>
        </authorList>
    </citation>
    <scope>NUCLEOTIDE SEQUENCE [LARGE SCALE GENOMIC DNA]</scope>
    <source>
        <strain evidence="2">DSM 16990</strain>
    </source>
</reference>
<protein>
    <recommendedName>
        <fullName evidence="3">Lipoprotein</fullName>
    </recommendedName>
</protein>
<dbReference type="STRING" id="288992.SAMN04488522_105421"/>
<accession>A0A1M5JM30</accession>
<gene>
    <name evidence="1" type="ORF">SAMN04488522_105421</name>
</gene>
<evidence type="ECO:0008006" key="3">
    <source>
        <dbReference type="Google" id="ProtNLM"/>
    </source>
</evidence>
<proteinExistence type="predicted"/>
<dbReference type="PROSITE" id="PS51257">
    <property type="entry name" value="PROKAR_LIPOPROTEIN"/>
    <property type="match status" value="1"/>
</dbReference>
<dbReference type="Proteomes" id="UP000184287">
    <property type="component" value="Unassembled WGS sequence"/>
</dbReference>
<dbReference type="RefSeq" id="WP_073235107.1">
    <property type="nucleotide sequence ID" value="NZ_FQUQ01000005.1"/>
</dbReference>